<gene>
    <name evidence="2" type="ORF">N869_00960</name>
</gene>
<evidence type="ECO:0000313" key="3">
    <source>
        <dbReference type="Proteomes" id="UP000054314"/>
    </source>
</evidence>
<name>A0A0A0BY99_9CELL</name>
<organism evidence="2 3">
    <name type="scientific">Cellulomonas bogoriensis 69B4 = DSM 16987</name>
    <dbReference type="NCBI Taxonomy" id="1386082"/>
    <lineage>
        <taxon>Bacteria</taxon>
        <taxon>Bacillati</taxon>
        <taxon>Actinomycetota</taxon>
        <taxon>Actinomycetes</taxon>
        <taxon>Micrococcales</taxon>
        <taxon>Cellulomonadaceae</taxon>
        <taxon>Cellulomonas</taxon>
    </lineage>
</organism>
<evidence type="ECO:0000259" key="1">
    <source>
        <dbReference type="Pfam" id="PF15599"/>
    </source>
</evidence>
<evidence type="ECO:0000313" key="2">
    <source>
        <dbReference type="EMBL" id="KGM12896.1"/>
    </source>
</evidence>
<dbReference type="InterPro" id="IPR028952">
    <property type="entry name" value="Imm63"/>
</dbReference>
<dbReference type="Pfam" id="PF15599">
    <property type="entry name" value="Imm63"/>
    <property type="match status" value="1"/>
</dbReference>
<accession>A0A0A0BY99</accession>
<dbReference type="Proteomes" id="UP000054314">
    <property type="component" value="Unassembled WGS sequence"/>
</dbReference>
<dbReference type="AlphaFoldDB" id="A0A0A0BY99"/>
<keyword evidence="3" id="KW-1185">Reference proteome</keyword>
<reference evidence="2 3" key="1">
    <citation type="submission" date="2013-08" db="EMBL/GenBank/DDBJ databases">
        <title>Genome sequencing of Cellulomonas bogoriensis 69B4.</title>
        <authorList>
            <person name="Chen F."/>
            <person name="Li Y."/>
            <person name="Wang G."/>
        </authorList>
    </citation>
    <scope>NUCLEOTIDE SEQUENCE [LARGE SCALE GENOMIC DNA]</scope>
    <source>
        <strain evidence="2 3">69B4</strain>
    </source>
</reference>
<comment type="caution">
    <text evidence="2">The sequence shown here is derived from an EMBL/GenBank/DDBJ whole genome shotgun (WGS) entry which is preliminary data.</text>
</comment>
<feature type="domain" description="Immunity protein 63" evidence="1">
    <location>
        <begin position="72"/>
        <end position="149"/>
    </location>
</feature>
<proteinExistence type="predicted"/>
<dbReference type="EMBL" id="AXCZ01000084">
    <property type="protein sequence ID" value="KGM12896.1"/>
    <property type="molecule type" value="Genomic_DNA"/>
</dbReference>
<protein>
    <recommendedName>
        <fullName evidence="1">Immunity protein 63 domain-containing protein</fullName>
    </recommendedName>
</protein>
<sequence length="173" mass="19374">MPFPTWVEEAAVTSAARTLKLDGPSRLTYLRAHLTRQISRLATEFGLEGDDGVPSFSADGESAPAVRVDASGRMHYVARERGRTIFDRTTHDPQELLYWCAKGMAYHAAWSVPVAPESAQDRRALIFATQARLLHRLNPQWAIRWRSEMLAKDWMAHDLAALLPDLPPPDGGR</sequence>